<keyword evidence="4" id="KW-1133">Transmembrane helix</keyword>
<keyword evidence="8" id="KW-1185">Reference proteome</keyword>
<dbReference type="SMART" id="SM00304">
    <property type="entry name" value="HAMP"/>
    <property type="match status" value="1"/>
</dbReference>
<evidence type="ECO:0000259" key="5">
    <source>
        <dbReference type="PROSITE" id="PS50111"/>
    </source>
</evidence>
<evidence type="ECO:0000256" key="1">
    <source>
        <dbReference type="ARBA" id="ARBA00022481"/>
    </source>
</evidence>
<evidence type="ECO:0000313" key="7">
    <source>
        <dbReference type="EMBL" id="MFC4621136.1"/>
    </source>
</evidence>
<evidence type="ECO:0000313" key="8">
    <source>
        <dbReference type="Proteomes" id="UP001595967"/>
    </source>
</evidence>
<dbReference type="SMART" id="SM00283">
    <property type="entry name" value="MA"/>
    <property type="match status" value="1"/>
</dbReference>
<sequence>MQDITVDGAAPGAAGPGRPASRFGIGRQLVLAFGFVLLVMCVFVGGALLQQKAIEASLHKFGAVEIDRIRKVDYWIRISEDAALRFMAVNKSNDPGIQEFLGTALDEHMQQAEALAVEITTAAATPQEQAWLADFTRIRAALHTALQAVDGYKKIGDAAGASALFDTEFVPAQQAYSAALHRYGELQRQGLEARLEEVQASGRRKALFAAGAALLMTLLGGVLAWRIVRHIQRSLDMAVRAAKRVARGDLSLAVKVSGSDEFAALMHAMAAMNAGLERIVGEVRAGTEGIAAAAQEIAQGNGELSDRTQQQSASLDQTTTAMEQLTGAVQRNTATAGKADAHAREATGVARQGDAVMARLVGTMAGIDQASRRIEEIIGVIDAIAFQTNLLALNAAVEAARAGAQGRGFAVVAQEVRGLAQSAAQAAREIKALIADSARQVRSGSTEVEQARDAMQQTVATIQNVSTLMGDMSMAAAEQATDIGHVHACIGQLEAITQQNAVQVGQASAAARRLHRQAQRLQGAVASFRLASAALPETAQ</sequence>
<comment type="caution">
    <text evidence="7">The sequence shown here is derived from an EMBL/GenBank/DDBJ whole genome shotgun (WGS) entry which is preliminary data.</text>
</comment>
<feature type="domain" description="Methyl-accepting transducer" evidence="5">
    <location>
        <begin position="286"/>
        <end position="515"/>
    </location>
</feature>
<dbReference type="CDD" id="cd06225">
    <property type="entry name" value="HAMP"/>
    <property type="match status" value="1"/>
</dbReference>
<feature type="transmembrane region" description="Helical" evidence="4">
    <location>
        <begin position="206"/>
        <end position="228"/>
    </location>
</feature>
<keyword evidence="4" id="KW-0812">Transmembrane</keyword>
<dbReference type="PROSITE" id="PS50885">
    <property type="entry name" value="HAMP"/>
    <property type="match status" value="1"/>
</dbReference>
<dbReference type="Pfam" id="PF00672">
    <property type="entry name" value="HAMP"/>
    <property type="match status" value="1"/>
</dbReference>
<dbReference type="PRINTS" id="PR00260">
    <property type="entry name" value="CHEMTRNSDUCR"/>
</dbReference>
<comment type="similarity">
    <text evidence="2">Belongs to the methyl-accepting chemotaxis (MCP) protein family.</text>
</comment>
<accession>A0ABV9GW67</accession>
<dbReference type="EMBL" id="JBHSEW010000002">
    <property type="protein sequence ID" value="MFC4621136.1"/>
    <property type="molecule type" value="Genomic_DNA"/>
</dbReference>
<dbReference type="RefSeq" id="WP_377723793.1">
    <property type="nucleotide sequence ID" value="NZ_JBHSEW010000002.1"/>
</dbReference>
<dbReference type="InterPro" id="IPR004090">
    <property type="entry name" value="Chemotax_Me-accpt_rcpt"/>
</dbReference>
<dbReference type="PANTHER" id="PTHR43531:SF14">
    <property type="entry name" value="METHYL-ACCEPTING CHEMOTAXIS PROTEIN I-RELATED"/>
    <property type="match status" value="1"/>
</dbReference>
<dbReference type="InterPro" id="IPR047347">
    <property type="entry name" value="YvaQ-like_sensor"/>
</dbReference>
<feature type="domain" description="HAMP" evidence="6">
    <location>
        <begin position="229"/>
        <end position="281"/>
    </location>
</feature>
<dbReference type="CDD" id="cd19411">
    <property type="entry name" value="MCP2201-like_sensor"/>
    <property type="match status" value="1"/>
</dbReference>
<dbReference type="Gene3D" id="1.10.287.950">
    <property type="entry name" value="Methyl-accepting chemotaxis protein"/>
    <property type="match status" value="1"/>
</dbReference>
<dbReference type="InterPro" id="IPR051310">
    <property type="entry name" value="MCP_chemotaxis"/>
</dbReference>
<dbReference type="PROSITE" id="PS50111">
    <property type="entry name" value="CHEMOTAXIS_TRANSDUC_2"/>
    <property type="match status" value="1"/>
</dbReference>
<protein>
    <submittedName>
        <fullName evidence="7">Methyl-accepting chemotaxis protein</fullName>
    </submittedName>
</protein>
<reference evidence="8" key="1">
    <citation type="journal article" date="2019" name="Int. J. Syst. Evol. Microbiol.">
        <title>The Global Catalogue of Microorganisms (GCM) 10K type strain sequencing project: providing services to taxonomists for standard genome sequencing and annotation.</title>
        <authorList>
            <consortium name="The Broad Institute Genomics Platform"/>
            <consortium name="The Broad Institute Genome Sequencing Center for Infectious Disease"/>
            <person name="Wu L."/>
            <person name="Ma J."/>
        </authorList>
    </citation>
    <scope>NUCLEOTIDE SEQUENCE [LARGE SCALE GENOMIC DNA]</scope>
    <source>
        <strain evidence="8">JCM 11650</strain>
    </source>
</reference>
<organism evidence="7 8">
    <name type="scientific">Comamonas nitrativorans</name>
    <dbReference type="NCBI Taxonomy" id="108437"/>
    <lineage>
        <taxon>Bacteria</taxon>
        <taxon>Pseudomonadati</taxon>
        <taxon>Pseudomonadota</taxon>
        <taxon>Betaproteobacteria</taxon>
        <taxon>Burkholderiales</taxon>
        <taxon>Comamonadaceae</taxon>
        <taxon>Comamonas</taxon>
    </lineage>
</organism>
<feature type="transmembrane region" description="Helical" evidence="4">
    <location>
        <begin position="29"/>
        <end position="49"/>
    </location>
</feature>
<evidence type="ECO:0000259" key="6">
    <source>
        <dbReference type="PROSITE" id="PS50885"/>
    </source>
</evidence>
<dbReference type="Pfam" id="PF00015">
    <property type="entry name" value="MCPsignal"/>
    <property type="match status" value="1"/>
</dbReference>
<dbReference type="PANTHER" id="PTHR43531">
    <property type="entry name" value="PROTEIN ICFG"/>
    <property type="match status" value="1"/>
</dbReference>
<gene>
    <name evidence="7" type="ORF">ACFO3A_02760</name>
</gene>
<evidence type="ECO:0000256" key="3">
    <source>
        <dbReference type="PROSITE-ProRule" id="PRU00284"/>
    </source>
</evidence>
<dbReference type="Proteomes" id="UP001595967">
    <property type="component" value="Unassembled WGS sequence"/>
</dbReference>
<dbReference type="InterPro" id="IPR004089">
    <property type="entry name" value="MCPsignal_dom"/>
</dbReference>
<evidence type="ECO:0000256" key="4">
    <source>
        <dbReference type="SAM" id="Phobius"/>
    </source>
</evidence>
<keyword evidence="4" id="KW-0472">Membrane</keyword>
<keyword evidence="3" id="KW-0807">Transducer</keyword>
<evidence type="ECO:0000256" key="2">
    <source>
        <dbReference type="ARBA" id="ARBA00029447"/>
    </source>
</evidence>
<proteinExistence type="inferred from homology"/>
<name>A0ABV9GW67_9BURK</name>
<dbReference type="SUPFAM" id="SSF58104">
    <property type="entry name" value="Methyl-accepting chemotaxis protein (MCP) signaling domain"/>
    <property type="match status" value="1"/>
</dbReference>
<keyword evidence="1" id="KW-0488">Methylation</keyword>
<dbReference type="InterPro" id="IPR003660">
    <property type="entry name" value="HAMP_dom"/>
</dbReference>